<evidence type="ECO:0000313" key="2">
    <source>
        <dbReference type="EMBL" id="PNR32258.1"/>
    </source>
</evidence>
<keyword evidence="1" id="KW-1133">Transmembrane helix</keyword>
<keyword evidence="1" id="KW-0472">Membrane</keyword>
<reference evidence="2 4" key="2">
    <citation type="journal article" date="2018" name="Plant J.">
        <title>The Physcomitrella patens chromosome-scale assembly reveals moss genome structure and evolution.</title>
        <authorList>
            <person name="Lang D."/>
            <person name="Ullrich K.K."/>
            <person name="Murat F."/>
            <person name="Fuchs J."/>
            <person name="Jenkins J."/>
            <person name="Haas F.B."/>
            <person name="Piednoel M."/>
            <person name="Gundlach H."/>
            <person name="Van Bel M."/>
            <person name="Meyberg R."/>
            <person name="Vives C."/>
            <person name="Morata J."/>
            <person name="Symeonidi A."/>
            <person name="Hiss M."/>
            <person name="Muchero W."/>
            <person name="Kamisugi Y."/>
            <person name="Saleh O."/>
            <person name="Blanc G."/>
            <person name="Decker E.L."/>
            <person name="van Gessel N."/>
            <person name="Grimwood J."/>
            <person name="Hayes R.D."/>
            <person name="Graham S.W."/>
            <person name="Gunter L.E."/>
            <person name="McDaniel S.F."/>
            <person name="Hoernstein S.N.W."/>
            <person name="Larsson A."/>
            <person name="Li F.W."/>
            <person name="Perroud P.F."/>
            <person name="Phillips J."/>
            <person name="Ranjan P."/>
            <person name="Rokshar D.S."/>
            <person name="Rothfels C.J."/>
            <person name="Schneider L."/>
            <person name="Shu S."/>
            <person name="Stevenson D.W."/>
            <person name="Thummler F."/>
            <person name="Tillich M."/>
            <person name="Villarreal Aguilar J.C."/>
            <person name="Widiez T."/>
            <person name="Wong G.K."/>
            <person name="Wymore A."/>
            <person name="Zhang Y."/>
            <person name="Zimmer A.D."/>
            <person name="Quatrano R.S."/>
            <person name="Mayer K.F.X."/>
            <person name="Goodstein D."/>
            <person name="Casacuberta J.M."/>
            <person name="Vandepoele K."/>
            <person name="Reski R."/>
            <person name="Cuming A.C."/>
            <person name="Tuskan G.A."/>
            <person name="Maumus F."/>
            <person name="Salse J."/>
            <person name="Schmutz J."/>
            <person name="Rensing S.A."/>
        </authorList>
    </citation>
    <scope>NUCLEOTIDE SEQUENCE [LARGE SCALE GENOMIC DNA]</scope>
    <source>
        <strain evidence="3 4">cv. Gransden 2004</strain>
    </source>
</reference>
<sequence length="82" mass="9536">MFYPCFPHNDLELYLVILIEVELGTCVLQLPDEFVLKHTQPKLITGLFGFHGMDTHYLILSIVLLYLLLRVVLSFSYVNYVC</sequence>
<dbReference type="Proteomes" id="UP000006727">
    <property type="component" value="Chromosome 21"/>
</dbReference>
<evidence type="ECO:0000313" key="3">
    <source>
        <dbReference type="EnsemblPlants" id="PAC:32915543.CDS.1"/>
    </source>
</evidence>
<protein>
    <submittedName>
        <fullName evidence="2 3">Uncharacterized protein</fullName>
    </submittedName>
</protein>
<proteinExistence type="predicted"/>
<evidence type="ECO:0000256" key="1">
    <source>
        <dbReference type="SAM" id="Phobius"/>
    </source>
</evidence>
<dbReference type="AlphaFoldDB" id="A0A2K1ISM4"/>
<name>A0A2K1ISM4_PHYPA</name>
<accession>A0A2K1ISM4</accession>
<dbReference type="EMBL" id="ABEU02000021">
    <property type="protein sequence ID" value="PNR32258.1"/>
    <property type="molecule type" value="Genomic_DNA"/>
</dbReference>
<organism evidence="2">
    <name type="scientific">Physcomitrium patens</name>
    <name type="common">Spreading-leaved earth moss</name>
    <name type="synonym">Physcomitrella patens</name>
    <dbReference type="NCBI Taxonomy" id="3218"/>
    <lineage>
        <taxon>Eukaryota</taxon>
        <taxon>Viridiplantae</taxon>
        <taxon>Streptophyta</taxon>
        <taxon>Embryophyta</taxon>
        <taxon>Bryophyta</taxon>
        <taxon>Bryophytina</taxon>
        <taxon>Bryopsida</taxon>
        <taxon>Funariidae</taxon>
        <taxon>Funariales</taxon>
        <taxon>Funariaceae</taxon>
        <taxon>Physcomitrium</taxon>
    </lineage>
</organism>
<reference evidence="2 4" key="1">
    <citation type="journal article" date="2008" name="Science">
        <title>The Physcomitrella genome reveals evolutionary insights into the conquest of land by plants.</title>
        <authorList>
            <person name="Rensing S."/>
            <person name="Lang D."/>
            <person name="Zimmer A."/>
            <person name="Terry A."/>
            <person name="Salamov A."/>
            <person name="Shapiro H."/>
            <person name="Nishiyama T."/>
            <person name="Perroud P.-F."/>
            <person name="Lindquist E."/>
            <person name="Kamisugi Y."/>
            <person name="Tanahashi T."/>
            <person name="Sakakibara K."/>
            <person name="Fujita T."/>
            <person name="Oishi K."/>
            <person name="Shin-I T."/>
            <person name="Kuroki Y."/>
            <person name="Toyoda A."/>
            <person name="Suzuki Y."/>
            <person name="Hashimoto A."/>
            <person name="Yamaguchi K."/>
            <person name="Sugano A."/>
            <person name="Kohara Y."/>
            <person name="Fujiyama A."/>
            <person name="Anterola A."/>
            <person name="Aoki S."/>
            <person name="Ashton N."/>
            <person name="Barbazuk W.B."/>
            <person name="Barker E."/>
            <person name="Bennetzen J."/>
            <person name="Bezanilla M."/>
            <person name="Blankenship R."/>
            <person name="Cho S.H."/>
            <person name="Dutcher S."/>
            <person name="Estelle M."/>
            <person name="Fawcett J.A."/>
            <person name="Gundlach H."/>
            <person name="Hanada K."/>
            <person name="Heyl A."/>
            <person name="Hicks K.A."/>
            <person name="Hugh J."/>
            <person name="Lohr M."/>
            <person name="Mayer K."/>
            <person name="Melkozernov A."/>
            <person name="Murata T."/>
            <person name="Nelson D."/>
            <person name="Pils B."/>
            <person name="Prigge M."/>
            <person name="Reiss B."/>
            <person name="Renner T."/>
            <person name="Rombauts S."/>
            <person name="Rushton P."/>
            <person name="Sanderfoot A."/>
            <person name="Schween G."/>
            <person name="Shiu S.-H."/>
            <person name="Stueber K."/>
            <person name="Theodoulou F.L."/>
            <person name="Tu H."/>
            <person name="Van de Peer Y."/>
            <person name="Verrier P.J."/>
            <person name="Waters E."/>
            <person name="Wood A."/>
            <person name="Yang L."/>
            <person name="Cove D."/>
            <person name="Cuming A."/>
            <person name="Hasebe M."/>
            <person name="Lucas S."/>
            <person name="Mishler D.B."/>
            <person name="Reski R."/>
            <person name="Grigoriev I."/>
            <person name="Quatrano R.S."/>
            <person name="Boore J.L."/>
        </authorList>
    </citation>
    <scope>NUCLEOTIDE SEQUENCE [LARGE SCALE GENOMIC DNA]</scope>
    <source>
        <strain evidence="3 4">cv. Gransden 2004</strain>
    </source>
</reference>
<evidence type="ECO:0000313" key="4">
    <source>
        <dbReference type="Proteomes" id="UP000006727"/>
    </source>
</evidence>
<keyword evidence="1" id="KW-0812">Transmembrane</keyword>
<reference evidence="3" key="3">
    <citation type="submission" date="2020-12" db="UniProtKB">
        <authorList>
            <consortium name="EnsemblPlants"/>
        </authorList>
    </citation>
    <scope>IDENTIFICATION</scope>
</reference>
<feature type="transmembrane region" description="Helical" evidence="1">
    <location>
        <begin position="57"/>
        <end position="78"/>
    </location>
</feature>
<gene>
    <name evidence="2" type="ORF">PHYPA_026384</name>
</gene>
<dbReference type="InParanoid" id="A0A2K1ISM4"/>
<dbReference type="EnsemblPlants" id="Pp3c21_19132V3.1">
    <property type="protein sequence ID" value="PAC:32915543.CDS.1"/>
    <property type="gene ID" value="Pp3c21_19132"/>
</dbReference>
<dbReference type="Gramene" id="Pp3c21_19132V3.1">
    <property type="protein sequence ID" value="PAC:32915543.CDS.1"/>
    <property type="gene ID" value="Pp3c21_19132"/>
</dbReference>
<keyword evidence="4" id="KW-1185">Reference proteome</keyword>